<dbReference type="EMBL" id="JARBDR010000440">
    <property type="protein sequence ID" value="KAJ8312457.1"/>
    <property type="molecule type" value="Genomic_DNA"/>
</dbReference>
<dbReference type="PANTHER" id="PTHR10283:SF82">
    <property type="entry name" value="SOLUTE CARRIER FAMILY 13 MEMBER 2"/>
    <property type="match status" value="1"/>
</dbReference>
<evidence type="ECO:0000256" key="1">
    <source>
        <dbReference type="ARBA" id="ARBA00004141"/>
    </source>
</evidence>
<organism evidence="6 7">
    <name type="scientific">Tegillarca granosa</name>
    <name type="common">Malaysian cockle</name>
    <name type="synonym">Anadara granosa</name>
    <dbReference type="NCBI Taxonomy" id="220873"/>
    <lineage>
        <taxon>Eukaryota</taxon>
        <taxon>Metazoa</taxon>
        <taxon>Spiralia</taxon>
        <taxon>Lophotrochozoa</taxon>
        <taxon>Mollusca</taxon>
        <taxon>Bivalvia</taxon>
        <taxon>Autobranchia</taxon>
        <taxon>Pteriomorphia</taxon>
        <taxon>Arcoida</taxon>
        <taxon>Arcoidea</taxon>
        <taxon>Arcidae</taxon>
        <taxon>Tegillarca</taxon>
    </lineage>
</organism>
<keyword evidence="4" id="KW-1133">Transmembrane helix</keyword>
<dbReference type="PANTHER" id="PTHR10283">
    <property type="entry name" value="SOLUTE CARRIER FAMILY 13 MEMBER"/>
    <property type="match status" value="1"/>
</dbReference>
<protein>
    <recommendedName>
        <fullName evidence="8">Solute carrier family 13 member 2</fullName>
    </recommendedName>
</protein>
<proteinExistence type="inferred from homology"/>
<sequence>MLFAGGLIVAAAIEHWNIHKRIALRILMVVGTEPKCNGVLLMFGLMFPTWFLSLWISNTASTAMMIPIANAVLTQLKDTTETKEGTSTLKLINISNNNL</sequence>
<accession>A0ABQ9F512</accession>
<dbReference type="Pfam" id="PF00939">
    <property type="entry name" value="Na_sulph_symp"/>
    <property type="match status" value="1"/>
</dbReference>
<evidence type="ECO:0000256" key="3">
    <source>
        <dbReference type="ARBA" id="ARBA00022692"/>
    </source>
</evidence>
<comment type="similarity">
    <text evidence="2">Belongs to the SLC13A/DASS transporter (TC 2.A.47) family. NADC subfamily.</text>
</comment>
<name>A0ABQ9F512_TEGGR</name>
<dbReference type="InterPro" id="IPR001898">
    <property type="entry name" value="SLC13A/DASS"/>
</dbReference>
<evidence type="ECO:0000256" key="4">
    <source>
        <dbReference type="ARBA" id="ARBA00022989"/>
    </source>
</evidence>
<comment type="subcellular location">
    <subcellularLocation>
        <location evidence="1">Membrane</location>
        <topology evidence="1">Multi-pass membrane protein</topology>
    </subcellularLocation>
</comment>
<keyword evidence="7" id="KW-1185">Reference proteome</keyword>
<evidence type="ECO:0000256" key="5">
    <source>
        <dbReference type="ARBA" id="ARBA00023136"/>
    </source>
</evidence>
<comment type="caution">
    <text evidence="6">The sequence shown here is derived from an EMBL/GenBank/DDBJ whole genome shotgun (WGS) entry which is preliminary data.</text>
</comment>
<keyword evidence="3" id="KW-0812">Transmembrane</keyword>
<evidence type="ECO:0000313" key="6">
    <source>
        <dbReference type="EMBL" id="KAJ8312457.1"/>
    </source>
</evidence>
<evidence type="ECO:0000256" key="2">
    <source>
        <dbReference type="ARBA" id="ARBA00006772"/>
    </source>
</evidence>
<dbReference type="Proteomes" id="UP001217089">
    <property type="component" value="Unassembled WGS sequence"/>
</dbReference>
<gene>
    <name evidence="6" type="ORF">KUTeg_009830</name>
</gene>
<reference evidence="6 7" key="1">
    <citation type="submission" date="2022-12" db="EMBL/GenBank/DDBJ databases">
        <title>Chromosome-level genome of Tegillarca granosa.</title>
        <authorList>
            <person name="Kim J."/>
        </authorList>
    </citation>
    <scope>NUCLEOTIDE SEQUENCE [LARGE SCALE GENOMIC DNA]</scope>
    <source>
        <strain evidence="6">Teg-2019</strain>
        <tissue evidence="6">Adductor muscle</tissue>
    </source>
</reference>
<evidence type="ECO:0008006" key="8">
    <source>
        <dbReference type="Google" id="ProtNLM"/>
    </source>
</evidence>
<evidence type="ECO:0000313" key="7">
    <source>
        <dbReference type="Proteomes" id="UP001217089"/>
    </source>
</evidence>
<keyword evidence="5" id="KW-0472">Membrane</keyword>